<gene>
    <name evidence="1" type="ORF">MERR_LOCUS17875</name>
</gene>
<evidence type="ECO:0000313" key="1">
    <source>
        <dbReference type="EMBL" id="CAA7030640.1"/>
    </source>
</evidence>
<proteinExistence type="predicted"/>
<comment type="caution">
    <text evidence="1">The sequence shown here is derived from an EMBL/GenBank/DDBJ whole genome shotgun (WGS) entry which is preliminary data.</text>
</comment>
<keyword evidence="2" id="KW-1185">Reference proteome</keyword>
<dbReference type="EMBL" id="CACVBM020001096">
    <property type="protein sequence ID" value="CAA7030640.1"/>
    <property type="molecule type" value="Genomic_DNA"/>
</dbReference>
<sequence length="152" mass="17558">MSSSSVRLHQNKRLRRDRHVLALRPNAYKQSYTIQHANIPSFYFHIHNACLPQTIHLLTQHITDMEENYYAMRVHKSHILTLATLKINPGKIAIALRSRSKIAVEAVGKIAVKAVAVETRFLTICVCVLRNCVWQIRDPKLRLRFQNGLGFF</sequence>
<organism evidence="1 2">
    <name type="scientific">Microthlaspi erraticum</name>
    <dbReference type="NCBI Taxonomy" id="1685480"/>
    <lineage>
        <taxon>Eukaryota</taxon>
        <taxon>Viridiplantae</taxon>
        <taxon>Streptophyta</taxon>
        <taxon>Embryophyta</taxon>
        <taxon>Tracheophyta</taxon>
        <taxon>Spermatophyta</taxon>
        <taxon>Magnoliopsida</taxon>
        <taxon>eudicotyledons</taxon>
        <taxon>Gunneridae</taxon>
        <taxon>Pentapetalae</taxon>
        <taxon>rosids</taxon>
        <taxon>malvids</taxon>
        <taxon>Brassicales</taxon>
        <taxon>Brassicaceae</taxon>
        <taxon>Coluteocarpeae</taxon>
        <taxon>Microthlaspi</taxon>
    </lineage>
</organism>
<dbReference type="AlphaFoldDB" id="A0A6D2IQE7"/>
<dbReference type="Proteomes" id="UP000467841">
    <property type="component" value="Unassembled WGS sequence"/>
</dbReference>
<evidence type="ECO:0000313" key="2">
    <source>
        <dbReference type="Proteomes" id="UP000467841"/>
    </source>
</evidence>
<accession>A0A6D2IQE7</accession>
<reference evidence="1" key="1">
    <citation type="submission" date="2020-01" db="EMBL/GenBank/DDBJ databases">
        <authorList>
            <person name="Mishra B."/>
        </authorList>
    </citation>
    <scope>NUCLEOTIDE SEQUENCE [LARGE SCALE GENOMIC DNA]</scope>
</reference>
<protein>
    <submittedName>
        <fullName evidence="1">Uncharacterized protein</fullName>
    </submittedName>
</protein>
<name>A0A6D2IQE7_9BRAS</name>